<proteinExistence type="predicted"/>
<comment type="caution">
    <text evidence="1">The sequence shown here is derived from an EMBL/GenBank/DDBJ whole genome shotgun (WGS) entry which is preliminary data.</text>
</comment>
<dbReference type="AlphaFoldDB" id="A0A645HFR6"/>
<organism evidence="1">
    <name type="scientific">bioreactor metagenome</name>
    <dbReference type="NCBI Taxonomy" id="1076179"/>
    <lineage>
        <taxon>unclassified sequences</taxon>
        <taxon>metagenomes</taxon>
        <taxon>ecological metagenomes</taxon>
    </lineage>
</organism>
<gene>
    <name evidence="1" type="ORF">SDC9_182007</name>
</gene>
<protein>
    <submittedName>
        <fullName evidence="1">Uncharacterized protein</fullName>
    </submittedName>
</protein>
<name>A0A645HFR6_9ZZZZ</name>
<reference evidence="1" key="1">
    <citation type="submission" date="2019-08" db="EMBL/GenBank/DDBJ databases">
        <authorList>
            <person name="Kucharzyk K."/>
            <person name="Murdoch R.W."/>
            <person name="Higgins S."/>
            <person name="Loffler F."/>
        </authorList>
    </citation>
    <scope>NUCLEOTIDE SEQUENCE</scope>
</reference>
<dbReference type="EMBL" id="VSSQ01087597">
    <property type="protein sequence ID" value="MPN34513.1"/>
    <property type="molecule type" value="Genomic_DNA"/>
</dbReference>
<evidence type="ECO:0000313" key="1">
    <source>
        <dbReference type="EMBL" id="MPN34513.1"/>
    </source>
</evidence>
<accession>A0A645HFR6</accession>
<sequence>MNALAPVFIAQCAGQQGENDEHHHECAHNDLRVGNRVLLWKLVADVVLGKRLEAVNTHQVQEAAEDQAPIGAVAGHFKVEGIFPKAAPSDARAFFQGFHLLMRAKQGEGAKYDQKAHNCHH</sequence>